<feature type="compositionally biased region" description="Basic and acidic residues" evidence="3">
    <location>
        <begin position="1"/>
        <end position="17"/>
    </location>
</feature>
<feature type="repeat" description="ANK" evidence="2">
    <location>
        <begin position="195"/>
        <end position="227"/>
    </location>
</feature>
<dbReference type="Pfam" id="PF12796">
    <property type="entry name" value="Ank_2"/>
    <property type="match status" value="1"/>
</dbReference>
<dbReference type="Proteomes" id="UP000318571">
    <property type="component" value="Chromosome 10"/>
</dbReference>
<evidence type="ECO:0000313" key="5">
    <source>
        <dbReference type="Proteomes" id="UP000318571"/>
    </source>
</evidence>
<feature type="repeat" description="ANK" evidence="2">
    <location>
        <begin position="227"/>
        <end position="259"/>
    </location>
</feature>
<dbReference type="STRING" id="6832.A0A553NFP6"/>
<reference evidence="4 5" key="1">
    <citation type="journal article" date="2018" name="Nat. Ecol. Evol.">
        <title>Genomic signatures of mitonuclear coevolution across populations of Tigriopus californicus.</title>
        <authorList>
            <person name="Barreto F.S."/>
            <person name="Watson E.T."/>
            <person name="Lima T.G."/>
            <person name="Willett C.S."/>
            <person name="Edmands S."/>
            <person name="Li W."/>
            <person name="Burton R.S."/>
        </authorList>
    </citation>
    <scope>NUCLEOTIDE SEQUENCE [LARGE SCALE GENOMIC DNA]</scope>
    <source>
        <strain evidence="4 5">San Diego</strain>
    </source>
</reference>
<dbReference type="GO" id="GO:0005634">
    <property type="term" value="C:nucleus"/>
    <property type="evidence" value="ECO:0007669"/>
    <property type="project" value="TreeGrafter"/>
</dbReference>
<gene>
    <name evidence="4" type="ORF">TCAL_14301</name>
</gene>
<dbReference type="SMART" id="SM00248">
    <property type="entry name" value="ANK"/>
    <property type="match status" value="3"/>
</dbReference>
<feature type="region of interest" description="Disordered" evidence="3">
    <location>
        <begin position="312"/>
        <end position="336"/>
    </location>
</feature>
<dbReference type="GO" id="GO:0000122">
    <property type="term" value="P:negative regulation of transcription by RNA polymerase II"/>
    <property type="evidence" value="ECO:0007669"/>
    <property type="project" value="TreeGrafter"/>
</dbReference>
<dbReference type="PROSITE" id="PS50297">
    <property type="entry name" value="ANK_REP_REGION"/>
    <property type="match status" value="1"/>
</dbReference>
<dbReference type="InterPro" id="IPR002110">
    <property type="entry name" value="Ankyrin_rpt"/>
</dbReference>
<comment type="similarity">
    <text evidence="1">Belongs to the BCOR family.</text>
</comment>
<dbReference type="SUPFAM" id="SSF48403">
    <property type="entry name" value="Ankyrin repeat"/>
    <property type="match status" value="1"/>
</dbReference>
<keyword evidence="5" id="KW-1185">Reference proteome</keyword>
<sequence>MKKAEKDLLLKKEKKEPDEEAVPAAHAIKVPETPSKKPSNYTEDDYIPTEKEEQLQDQLQTFALELLDENPSWGSKTVIQNLVIWEPIDPVFPEKKIKKKAKKYKKRQSGLDFSSSYKKKAGKSRDTSRANSPEPKESKPIRYSLDNVINESKNWVIDKGAGETILHRASKMGYPDVAAYAVDIVKMNPNLKDNAGIPPIHKAAFKGHNDIVQILLKYGVDPNTNVKGTRPLHEALESGDLWSVFHLLGYGSDPLLYDYSGNMPIDLTEDDEDMRRYLSSVLADLHGKAGDRWNVSHEPSFHMPEDLLKRHFHKDPENDGKSESDDDSDSEDDDLIMESSSQPLPAYFQFPDREGHFMFLSDVKSSSKIDLKKQEILEMSWEDFIRTSHCCLLGYSIPNSMKQHEKSIVKLVAIEGSIKRSLAIESSPIKSKSKCN</sequence>
<evidence type="ECO:0000256" key="2">
    <source>
        <dbReference type="PROSITE-ProRule" id="PRU00023"/>
    </source>
</evidence>
<name>A0A553NFP6_TIGCA</name>
<feature type="region of interest" description="Disordered" evidence="3">
    <location>
        <begin position="108"/>
        <end position="140"/>
    </location>
</feature>
<dbReference type="InterPro" id="IPR036770">
    <property type="entry name" value="Ankyrin_rpt-contain_sf"/>
</dbReference>
<dbReference type="PANTHER" id="PTHR24117">
    <property type="entry name" value="AGAP007537-PB"/>
    <property type="match status" value="1"/>
</dbReference>
<dbReference type="GO" id="GO:0003714">
    <property type="term" value="F:transcription corepressor activity"/>
    <property type="evidence" value="ECO:0007669"/>
    <property type="project" value="TreeGrafter"/>
</dbReference>
<dbReference type="EMBL" id="VCGU01000458">
    <property type="protein sequence ID" value="TRY64225.1"/>
    <property type="molecule type" value="Genomic_DNA"/>
</dbReference>
<dbReference type="InterPro" id="IPR047144">
    <property type="entry name" value="BCOR-like"/>
</dbReference>
<feature type="compositionally biased region" description="Basic and acidic residues" evidence="3">
    <location>
        <begin position="312"/>
        <end position="323"/>
    </location>
</feature>
<dbReference type="PROSITE" id="PS50088">
    <property type="entry name" value="ANK_REPEAT"/>
    <property type="match status" value="2"/>
</dbReference>
<dbReference type="AlphaFoldDB" id="A0A553NFP6"/>
<dbReference type="Gene3D" id="1.25.40.20">
    <property type="entry name" value="Ankyrin repeat-containing domain"/>
    <property type="match status" value="1"/>
</dbReference>
<feature type="compositionally biased region" description="Acidic residues" evidence="3">
    <location>
        <begin position="324"/>
        <end position="336"/>
    </location>
</feature>
<organism evidence="4 5">
    <name type="scientific">Tigriopus californicus</name>
    <name type="common">Marine copepod</name>
    <dbReference type="NCBI Taxonomy" id="6832"/>
    <lineage>
        <taxon>Eukaryota</taxon>
        <taxon>Metazoa</taxon>
        <taxon>Ecdysozoa</taxon>
        <taxon>Arthropoda</taxon>
        <taxon>Crustacea</taxon>
        <taxon>Multicrustacea</taxon>
        <taxon>Hexanauplia</taxon>
        <taxon>Copepoda</taxon>
        <taxon>Harpacticoida</taxon>
        <taxon>Harpacticidae</taxon>
        <taxon>Tigriopus</taxon>
    </lineage>
</organism>
<proteinExistence type="inferred from homology"/>
<evidence type="ECO:0000256" key="1">
    <source>
        <dbReference type="ARBA" id="ARBA00034703"/>
    </source>
</evidence>
<dbReference type="PANTHER" id="PTHR24117:SF9">
    <property type="entry name" value="BCL-6 COREPRESSOR PCGF1 BINDING DOMAIN-CONTAINING PROTEIN"/>
    <property type="match status" value="1"/>
</dbReference>
<evidence type="ECO:0000256" key="3">
    <source>
        <dbReference type="SAM" id="MobiDB-lite"/>
    </source>
</evidence>
<evidence type="ECO:0000313" key="4">
    <source>
        <dbReference type="EMBL" id="TRY64225.1"/>
    </source>
</evidence>
<keyword evidence="2" id="KW-0040">ANK repeat</keyword>
<protein>
    <submittedName>
        <fullName evidence="4">Uncharacterized protein</fullName>
    </submittedName>
</protein>
<accession>A0A553NFP6</accession>
<comment type="caution">
    <text evidence="4">The sequence shown here is derived from an EMBL/GenBank/DDBJ whole genome shotgun (WGS) entry which is preliminary data.</text>
</comment>
<feature type="region of interest" description="Disordered" evidence="3">
    <location>
        <begin position="1"/>
        <end position="51"/>
    </location>
</feature>
<feature type="compositionally biased region" description="Basic and acidic residues" evidence="3">
    <location>
        <begin position="123"/>
        <end position="140"/>
    </location>
</feature>